<organism evidence="1 2">
    <name type="scientific">Labeo rohita</name>
    <name type="common">Indian major carp</name>
    <name type="synonym">Cyprinus rohita</name>
    <dbReference type="NCBI Taxonomy" id="84645"/>
    <lineage>
        <taxon>Eukaryota</taxon>
        <taxon>Metazoa</taxon>
        <taxon>Chordata</taxon>
        <taxon>Craniata</taxon>
        <taxon>Vertebrata</taxon>
        <taxon>Euteleostomi</taxon>
        <taxon>Actinopterygii</taxon>
        <taxon>Neopterygii</taxon>
        <taxon>Teleostei</taxon>
        <taxon>Ostariophysi</taxon>
        <taxon>Cypriniformes</taxon>
        <taxon>Cyprinidae</taxon>
        <taxon>Labeoninae</taxon>
        <taxon>Labeonini</taxon>
        <taxon>Labeo</taxon>
    </lineage>
</organism>
<accession>A0A498NMT9</accession>
<proteinExistence type="predicted"/>
<evidence type="ECO:0000313" key="2">
    <source>
        <dbReference type="Proteomes" id="UP000290572"/>
    </source>
</evidence>
<dbReference type="EMBL" id="QBIY01011305">
    <property type="protein sequence ID" value="RXN33034.1"/>
    <property type="molecule type" value="Genomic_DNA"/>
</dbReference>
<comment type="caution">
    <text evidence="1">The sequence shown here is derived from an EMBL/GenBank/DDBJ whole genome shotgun (WGS) entry which is preliminary data.</text>
</comment>
<gene>
    <name evidence="1" type="ORF">ROHU_015930</name>
</gene>
<reference evidence="1 2" key="1">
    <citation type="submission" date="2018-03" db="EMBL/GenBank/DDBJ databases">
        <title>Draft genome sequence of Rohu Carp (Labeo rohita).</title>
        <authorList>
            <person name="Das P."/>
            <person name="Kushwaha B."/>
            <person name="Joshi C.G."/>
            <person name="Kumar D."/>
            <person name="Nagpure N.S."/>
            <person name="Sahoo L."/>
            <person name="Das S.P."/>
            <person name="Bit A."/>
            <person name="Patnaik S."/>
            <person name="Meher P.K."/>
            <person name="Jayasankar P."/>
            <person name="Koringa P.G."/>
            <person name="Patel N.V."/>
            <person name="Hinsu A.T."/>
            <person name="Kumar R."/>
            <person name="Pandey M."/>
            <person name="Agarwal S."/>
            <person name="Srivastava S."/>
            <person name="Singh M."/>
            <person name="Iquebal M.A."/>
            <person name="Jaiswal S."/>
            <person name="Angadi U.B."/>
            <person name="Kumar N."/>
            <person name="Raza M."/>
            <person name="Shah T.M."/>
            <person name="Rai A."/>
            <person name="Jena J.K."/>
        </authorList>
    </citation>
    <scope>NUCLEOTIDE SEQUENCE [LARGE SCALE GENOMIC DNA]</scope>
    <source>
        <strain evidence="1">DASCIFA01</strain>
        <tissue evidence="1">Testis</tissue>
    </source>
</reference>
<keyword evidence="2" id="KW-1185">Reference proteome</keyword>
<protein>
    <submittedName>
        <fullName evidence="1">Uncharacterized protein</fullName>
    </submittedName>
</protein>
<dbReference type="Proteomes" id="UP000290572">
    <property type="component" value="Unassembled WGS sequence"/>
</dbReference>
<evidence type="ECO:0000313" key="1">
    <source>
        <dbReference type="EMBL" id="RXN33034.1"/>
    </source>
</evidence>
<dbReference type="AlphaFoldDB" id="A0A498NMT9"/>
<sequence>MQRDMLCPAEAKPRTQVTETRAEIVGNQWLVNTPIRTATLTYDQHDTMSACPTRVCGFKYQREPSSTSGTWHYTISQVKSTNPR</sequence>
<name>A0A498NMT9_LABRO</name>